<dbReference type="GO" id="GO:0003755">
    <property type="term" value="F:peptidyl-prolyl cis-trans isomerase activity"/>
    <property type="evidence" value="ECO:0007669"/>
    <property type="project" value="UniProtKB-UniRule"/>
</dbReference>
<evidence type="ECO:0000313" key="10">
    <source>
        <dbReference type="EMBL" id="KAG0554915.1"/>
    </source>
</evidence>
<dbReference type="FunFam" id="2.40.100.10:FF:000003">
    <property type="entry name" value="Peptidylprolyl isomerase domain and WD repeat-containing 1"/>
    <property type="match status" value="1"/>
</dbReference>
<keyword evidence="6 7" id="KW-0413">Isomerase</keyword>
<sequence length="259" mass="28401">MGRMKPAALLQHSKKKKGPAKLNMATVVVAGVVIILCLSSFMVLHRHKTRGNIDGAGDDNIRNIADDKGAQEAFGVENNAVEALPESHLPRYATLNTTKGSITVEFFGKQAPLTVENFATHSKKGYYNGVLFHRIIKDFMIQSGDPGGDGTGGESIWGGSFKDEFTEELTHEAFTLSMANIGEANSNRSQFFITTIATPHLNMKHTVFGRVVRGKEVVQVMSPLLKSFRAFCCRLFCPEFNLSSTFRFVTFSACLGCVK</sequence>
<comment type="caution">
    <text evidence="10">The sequence shown here is derived from an EMBL/GenBank/DDBJ whole genome shotgun (WGS) entry which is preliminary data.</text>
</comment>
<dbReference type="AlphaFoldDB" id="A0A8T0G7V2"/>
<keyword evidence="5" id="KW-0143">Chaperone</keyword>
<evidence type="ECO:0000256" key="2">
    <source>
        <dbReference type="ARBA" id="ARBA00022574"/>
    </source>
</evidence>
<keyword evidence="3" id="KW-0677">Repeat</keyword>
<dbReference type="GO" id="GO:0005634">
    <property type="term" value="C:nucleus"/>
    <property type="evidence" value="ECO:0007669"/>
    <property type="project" value="UniProtKB-ARBA"/>
</dbReference>
<dbReference type="PROSITE" id="PS50072">
    <property type="entry name" value="CSA_PPIASE_2"/>
    <property type="match status" value="1"/>
</dbReference>
<dbReference type="Proteomes" id="UP000822688">
    <property type="component" value="Chromosome 12"/>
</dbReference>
<evidence type="ECO:0000259" key="9">
    <source>
        <dbReference type="PROSITE" id="PS50072"/>
    </source>
</evidence>
<accession>A0A8T0G7V2</accession>
<keyword evidence="8" id="KW-0472">Membrane</keyword>
<evidence type="ECO:0000256" key="6">
    <source>
        <dbReference type="ARBA" id="ARBA00023235"/>
    </source>
</evidence>
<feature type="domain" description="PPIase cyclophilin-type" evidence="9">
    <location>
        <begin position="100"/>
        <end position="222"/>
    </location>
</feature>
<keyword evidence="8" id="KW-0812">Transmembrane</keyword>
<dbReference type="PANTHER" id="PTHR45625:SF17">
    <property type="entry name" value="PEPTIDYL-PROLYL CIS-TRANS ISOMERASE"/>
    <property type="match status" value="1"/>
</dbReference>
<dbReference type="Pfam" id="PF00160">
    <property type="entry name" value="Pro_isomerase"/>
    <property type="match status" value="1"/>
</dbReference>
<evidence type="ECO:0000256" key="4">
    <source>
        <dbReference type="ARBA" id="ARBA00023110"/>
    </source>
</evidence>
<evidence type="ECO:0000256" key="8">
    <source>
        <dbReference type="SAM" id="Phobius"/>
    </source>
</evidence>
<keyword evidence="4 7" id="KW-0697">Rotamase</keyword>
<gene>
    <name evidence="10" type="ORF">KC19_12G129800</name>
</gene>
<dbReference type="SUPFAM" id="SSF50891">
    <property type="entry name" value="Cyclophilin-like"/>
    <property type="match status" value="1"/>
</dbReference>
<dbReference type="PANTHER" id="PTHR45625">
    <property type="entry name" value="PEPTIDYL-PROLYL CIS-TRANS ISOMERASE-RELATED"/>
    <property type="match status" value="1"/>
</dbReference>
<organism evidence="10 11">
    <name type="scientific">Ceratodon purpureus</name>
    <name type="common">Fire moss</name>
    <name type="synonym">Dicranum purpureum</name>
    <dbReference type="NCBI Taxonomy" id="3225"/>
    <lineage>
        <taxon>Eukaryota</taxon>
        <taxon>Viridiplantae</taxon>
        <taxon>Streptophyta</taxon>
        <taxon>Embryophyta</taxon>
        <taxon>Bryophyta</taxon>
        <taxon>Bryophytina</taxon>
        <taxon>Bryopsida</taxon>
        <taxon>Dicranidae</taxon>
        <taxon>Pseudoditrichales</taxon>
        <taxon>Ditrichaceae</taxon>
        <taxon>Ceratodon</taxon>
    </lineage>
</organism>
<keyword evidence="2" id="KW-0853">WD repeat</keyword>
<feature type="transmembrane region" description="Helical" evidence="8">
    <location>
        <begin position="21"/>
        <end position="44"/>
    </location>
</feature>
<dbReference type="PRINTS" id="PR00153">
    <property type="entry name" value="CSAPPISMRASE"/>
</dbReference>
<evidence type="ECO:0000256" key="7">
    <source>
        <dbReference type="RuleBase" id="RU363019"/>
    </source>
</evidence>
<protein>
    <recommendedName>
        <fullName evidence="7">Peptidyl-prolyl cis-trans isomerase</fullName>
        <shortName evidence="7">PPIase</shortName>
        <ecNumber evidence="7">5.2.1.8</ecNumber>
    </recommendedName>
</protein>
<evidence type="ECO:0000256" key="1">
    <source>
        <dbReference type="ARBA" id="ARBA00000971"/>
    </source>
</evidence>
<dbReference type="InterPro" id="IPR002130">
    <property type="entry name" value="Cyclophilin-type_PPIase_dom"/>
</dbReference>
<reference evidence="10" key="1">
    <citation type="submission" date="2020-06" db="EMBL/GenBank/DDBJ databases">
        <title>WGS assembly of Ceratodon purpureus strain R40.</title>
        <authorList>
            <person name="Carey S.B."/>
            <person name="Jenkins J."/>
            <person name="Shu S."/>
            <person name="Lovell J.T."/>
            <person name="Sreedasyam A."/>
            <person name="Maumus F."/>
            <person name="Tiley G.P."/>
            <person name="Fernandez-Pozo N."/>
            <person name="Barry K."/>
            <person name="Chen C."/>
            <person name="Wang M."/>
            <person name="Lipzen A."/>
            <person name="Daum C."/>
            <person name="Saski C.A."/>
            <person name="Payton A.C."/>
            <person name="Mcbreen J.C."/>
            <person name="Conrad R.E."/>
            <person name="Kollar L.M."/>
            <person name="Olsson S."/>
            <person name="Huttunen S."/>
            <person name="Landis J.B."/>
            <person name="Wickett N.J."/>
            <person name="Johnson M.G."/>
            <person name="Rensing S.A."/>
            <person name="Grimwood J."/>
            <person name="Schmutz J."/>
            <person name="Mcdaniel S.F."/>
        </authorList>
    </citation>
    <scope>NUCLEOTIDE SEQUENCE</scope>
    <source>
        <strain evidence="10">R40</strain>
    </source>
</reference>
<dbReference type="InterPro" id="IPR044666">
    <property type="entry name" value="Cyclophilin_A-like"/>
</dbReference>
<evidence type="ECO:0000313" key="11">
    <source>
        <dbReference type="Proteomes" id="UP000822688"/>
    </source>
</evidence>
<proteinExistence type="inferred from homology"/>
<comment type="function">
    <text evidence="7">PPIases accelerate the folding of proteins. It catalyzes the cis-trans isomerization of proline imidic peptide bonds in oligopeptides.</text>
</comment>
<evidence type="ECO:0000256" key="3">
    <source>
        <dbReference type="ARBA" id="ARBA00022737"/>
    </source>
</evidence>
<name>A0A8T0G7V2_CERPU</name>
<comment type="catalytic activity">
    <reaction evidence="1 7">
        <text>[protein]-peptidylproline (omega=180) = [protein]-peptidylproline (omega=0)</text>
        <dbReference type="Rhea" id="RHEA:16237"/>
        <dbReference type="Rhea" id="RHEA-COMP:10747"/>
        <dbReference type="Rhea" id="RHEA-COMP:10748"/>
        <dbReference type="ChEBI" id="CHEBI:83833"/>
        <dbReference type="ChEBI" id="CHEBI:83834"/>
        <dbReference type="EC" id="5.2.1.8"/>
    </reaction>
</comment>
<dbReference type="EC" id="5.2.1.8" evidence="7"/>
<evidence type="ECO:0000256" key="5">
    <source>
        <dbReference type="ARBA" id="ARBA00023186"/>
    </source>
</evidence>
<dbReference type="InterPro" id="IPR029000">
    <property type="entry name" value="Cyclophilin-like_dom_sf"/>
</dbReference>
<keyword evidence="8" id="KW-1133">Transmembrane helix</keyword>
<dbReference type="Gene3D" id="2.40.100.10">
    <property type="entry name" value="Cyclophilin-like"/>
    <property type="match status" value="1"/>
</dbReference>
<keyword evidence="11" id="KW-1185">Reference proteome</keyword>
<comment type="similarity">
    <text evidence="7">Belongs to the cyclophilin-type PPIase family.</text>
</comment>
<dbReference type="EMBL" id="CM026433">
    <property type="protein sequence ID" value="KAG0554915.1"/>
    <property type="molecule type" value="Genomic_DNA"/>
</dbReference>